<dbReference type="Proteomes" id="UP000198417">
    <property type="component" value="Unassembled WGS sequence"/>
</dbReference>
<reference evidence="2 3" key="1">
    <citation type="submission" date="2017-06" db="EMBL/GenBank/DDBJ databases">
        <authorList>
            <person name="Kim H.J."/>
            <person name="Triplett B.A."/>
        </authorList>
    </citation>
    <scope>NUCLEOTIDE SEQUENCE [LARGE SCALE GENOMIC DNA]</scope>
    <source>
        <strain evidence="2 3">DSM 29052</strain>
    </source>
</reference>
<name>A0A238ZH34_9RHOB</name>
<dbReference type="EMBL" id="FZNN01000031">
    <property type="protein sequence ID" value="SNR82331.1"/>
    <property type="molecule type" value="Genomic_DNA"/>
</dbReference>
<dbReference type="RefSeq" id="WP_245841080.1">
    <property type="nucleotide sequence ID" value="NZ_FZNN01000031.1"/>
</dbReference>
<evidence type="ECO:0000313" key="2">
    <source>
        <dbReference type="EMBL" id="SNR82331.1"/>
    </source>
</evidence>
<dbReference type="GO" id="GO:0030313">
    <property type="term" value="C:cell envelope"/>
    <property type="evidence" value="ECO:0007669"/>
    <property type="project" value="UniProtKB-SubCell"/>
</dbReference>
<sequence>MRRARLLIGSGGAARISRAIALASTAVAENMKFANFMPPTHPQRCGAFQPFADLVGEKTGGGVTVTLYNGGELGPVE</sequence>
<dbReference type="AlphaFoldDB" id="A0A238ZH34"/>
<dbReference type="Gene3D" id="3.40.190.170">
    <property type="entry name" value="Bacterial extracellular solute-binding protein, family 7"/>
    <property type="match status" value="1"/>
</dbReference>
<proteinExistence type="predicted"/>
<protein>
    <submittedName>
        <fullName evidence="2">Extracellular solute-binding protein, family 7</fullName>
    </submittedName>
</protein>
<dbReference type="InterPro" id="IPR038404">
    <property type="entry name" value="TRAP_DctP_sf"/>
</dbReference>
<keyword evidence="3" id="KW-1185">Reference proteome</keyword>
<evidence type="ECO:0000256" key="1">
    <source>
        <dbReference type="ARBA" id="ARBA00004196"/>
    </source>
</evidence>
<comment type="subcellular location">
    <subcellularLocation>
        <location evidence="1">Cell envelope</location>
    </subcellularLocation>
</comment>
<gene>
    <name evidence="2" type="ORF">SAMN06265370_1318</name>
</gene>
<organism evidence="2 3">
    <name type="scientific">Puniceibacterium sediminis</name>
    <dbReference type="NCBI Taxonomy" id="1608407"/>
    <lineage>
        <taxon>Bacteria</taxon>
        <taxon>Pseudomonadati</taxon>
        <taxon>Pseudomonadota</taxon>
        <taxon>Alphaproteobacteria</taxon>
        <taxon>Rhodobacterales</taxon>
        <taxon>Paracoccaceae</taxon>
        <taxon>Puniceibacterium</taxon>
    </lineage>
</organism>
<evidence type="ECO:0000313" key="3">
    <source>
        <dbReference type="Proteomes" id="UP000198417"/>
    </source>
</evidence>
<accession>A0A238ZH34</accession>